<evidence type="ECO:0000313" key="5">
    <source>
        <dbReference type="EMBL" id="KAK3290298.1"/>
    </source>
</evidence>
<comment type="caution">
    <text evidence="5">The sequence shown here is derived from an EMBL/GenBank/DDBJ whole genome shotgun (WGS) entry which is preliminary data.</text>
</comment>
<keyword evidence="6" id="KW-1185">Reference proteome</keyword>
<dbReference type="InterPro" id="IPR023209">
    <property type="entry name" value="DAO"/>
</dbReference>
<dbReference type="EMBL" id="JAUEPN010000014">
    <property type="protein sequence ID" value="KAK3290298.1"/>
    <property type="molecule type" value="Genomic_DNA"/>
</dbReference>
<dbReference type="GO" id="GO:0019478">
    <property type="term" value="P:D-amino acid catabolic process"/>
    <property type="evidence" value="ECO:0007669"/>
    <property type="project" value="TreeGrafter"/>
</dbReference>
<keyword evidence="3" id="KW-0274">FAD</keyword>
<proteinExistence type="predicted"/>
<keyword evidence="2" id="KW-0285">Flavoprotein</keyword>
<name>A0AAE0LM50_9PEZI</name>
<dbReference type="GO" id="GO:0003884">
    <property type="term" value="F:D-amino-acid oxidase activity"/>
    <property type="evidence" value="ECO:0007669"/>
    <property type="project" value="InterPro"/>
</dbReference>
<comment type="cofactor">
    <cofactor evidence="1">
        <name>FAD</name>
        <dbReference type="ChEBI" id="CHEBI:57692"/>
    </cofactor>
</comment>
<sequence length="302" mass="34003">MTVEESRPTVQEVNGGETLREIIRTKRPNGNLKVLQGTCSQRPYLKKYEDLKDKSAGFEAEDVVEMAKTGLISGYTHQSPILNIDKSMAYLMAMVNAKGTILETRTFKDEKKPHLGLGAGELMKDPDVYPVCRAVLVVDDARKGQFRHLNDSYLVPTQGDANGFQTQTILILPRSDDIPYIGSVIQPNNYDKNLTPESPEVEPMRDRSGDFIPRLRHAGLVPEYPPRRGVDERAKFRLVHNFGHGGSGWTPALPFSWSRKYWSKNVEEFKNVAIRANERLYGKQESTATMNGVGKHVWVWGG</sequence>
<evidence type="ECO:0000313" key="6">
    <source>
        <dbReference type="Proteomes" id="UP001278766"/>
    </source>
</evidence>
<evidence type="ECO:0000256" key="4">
    <source>
        <dbReference type="ARBA" id="ARBA00023002"/>
    </source>
</evidence>
<reference evidence="5" key="1">
    <citation type="journal article" date="2023" name="Mol. Phylogenet. Evol.">
        <title>Genome-scale phylogeny and comparative genomics of the fungal order Sordariales.</title>
        <authorList>
            <person name="Hensen N."/>
            <person name="Bonometti L."/>
            <person name="Westerberg I."/>
            <person name="Brannstrom I.O."/>
            <person name="Guillou S."/>
            <person name="Cros-Aarteil S."/>
            <person name="Calhoun S."/>
            <person name="Haridas S."/>
            <person name="Kuo A."/>
            <person name="Mondo S."/>
            <person name="Pangilinan J."/>
            <person name="Riley R."/>
            <person name="LaButti K."/>
            <person name="Andreopoulos B."/>
            <person name="Lipzen A."/>
            <person name="Chen C."/>
            <person name="Yan M."/>
            <person name="Daum C."/>
            <person name="Ng V."/>
            <person name="Clum A."/>
            <person name="Steindorff A."/>
            <person name="Ohm R.A."/>
            <person name="Martin F."/>
            <person name="Silar P."/>
            <person name="Natvig D.O."/>
            <person name="Lalanne C."/>
            <person name="Gautier V."/>
            <person name="Ament-Velasquez S.L."/>
            <person name="Kruys A."/>
            <person name="Hutchinson M.I."/>
            <person name="Powell A.J."/>
            <person name="Barry K."/>
            <person name="Miller A.N."/>
            <person name="Grigoriev I.V."/>
            <person name="Debuchy R."/>
            <person name="Gladieux P."/>
            <person name="Hiltunen Thoren M."/>
            <person name="Johannesson H."/>
        </authorList>
    </citation>
    <scope>NUCLEOTIDE SEQUENCE</scope>
    <source>
        <strain evidence="5">CBS 168.71</strain>
    </source>
</reference>
<dbReference type="Proteomes" id="UP001278766">
    <property type="component" value="Unassembled WGS sequence"/>
</dbReference>
<keyword evidence="4" id="KW-0560">Oxidoreductase</keyword>
<gene>
    <name evidence="5" type="ORF">B0H64DRAFT_436842</name>
</gene>
<dbReference type="Gene3D" id="3.30.9.10">
    <property type="entry name" value="D-Amino Acid Oxidase, subunit A, domain 2"/>
    <property type="match status" value="1"/>
</dbReference>
<dbReference type="GeneID" id="87843156"/>
<organism evidence="5 6">
    <name type="scientific">Chaetomium fimeti</name>
    <dbReference type="NCBI Taxonomy" id="1854472"/>
    <lineage>
        <taxon>Eukaryota</taxon>
        <taxon>Fungi</taxon>
        <taxon>Dikarya</taxon>
        <taxon>Ascomycota</taxon>
        <taxon>Pezizomycotina</taxon>
        <taxon>Sordariomycetes</taxon>
        <taxon>Sordariomycetidae</taxon>
        <taxon>Sordariales</taxon>
        <taxon>Chaetomiaceae</taxon>
        <taxon>Chaetomium</taxon>
    </lineage>
</organism>
<evidence type="ECO:0000256" key="3">
    <source>
        <dbReference type="ARBA" id="ARBA00022827"/>
    </source>
</evidence>
<evidence type="ECO:0000256" key="2">
    <source>
        <dbReference type="ARBA" id="ARBA00022630"/>
    </source>
</evidence>
<reference evidence="5" key="2">
    <citation type="submission" date="2023-06" db="EMBL/GenBank/DDBJ databases">
        <authorList>
            <consortium name="Lawrence Berkeley National Laboratory"/>
            <person name="Haridas S."/>
            <person name="Hensen N."/>
            <person name="Bonometti L."/>
            <person name="Westerberg I."/>
            <person name="Brannstrom I.O."/>
            <person name="Guillou S."/>
            <person name="Cros-Aarteil S."/>
            <person name="Calhoun S."/>
            <person name="Kuo A."/>
            <person name="Mondo S."/>
            <person name="Pangilinan J."/>
            <person name="Riley R."/>
            <person name="Labutti K."/>
            <person name="Andreopoulos B."/>
            <person name="Lipzen A."/>
            <person name="Chen C."/>
            <person name="Yanf M."/>
            <person name="Daum C."/>
            <person name="Ng V."/>
            <person name="Clum A."/>
            <person name="Steindorff A."/>
            <person name="Ohm R."/>
            <person name="Martin F."/>
            <person name="Silar P."/>
            <person name="Natvig D."/>
            <person name="Lalanne C."/>
            <person name="Gautier V."/>
            <person name="Ament-Velasquez S.L."/>
            <person name="Kruys A."/>
            <person name="Hutchinson M.I."/>
            <person name="Powell A.J."/>
            <person name="Barry K."/>
            <person name="Miller A.N."/>
            <person name="Grigoriev I.V."/>
            <person name="Debuchy R."/>
            <person name="Gladieux P."/>
            <person name="Thoren M.H."/>
            <person name="Johannesson H."/>
        </authorList>
    </citation>
    <scope>NUCLEOTIDE SEQUENCE</scope>
    <source>
        <strain evidence="5">CBS 168.71</strain>
    </source>
</reference>
<dbReference type="AlphaFoldDB" id="A0AAE0LM50"/>
<accession>A0AAE0LM50</accession>
<dbReference type="RefSeq" id="XP_062653812.1">
    <property type="nucleotide sequence ID" value="XM_062806208.1"/>
</dbReference>
<dbReference type="Gene3D" id="3.40.50.720">
    <property type="entry name" value="NAD(P)-binding Rossmann-like Domain"/>
    <property type="match status" value="1"/>
</dbReference>
<dbReference type="PANTHER" id="PTHR11530">
    <property type="entry name" value="D-AMINO ACID OXIDASE"/>
    <property type="match status" value="1"/>
</dbReference>
<evidence type="ECO:0000256" key="1">
    <source>
        <dbReference type="ARBA" id="ARBA00001974"/>
    </source>
</evidence>
<protein>
    <submittedName>
        <fullName evidence="5">Uncharacterized protein</fullName>
    </submittedName>
</protein>
<dbReference type="PANTHER" id="PTHR11530:SF25">
    <property type="entry name" value="FAD DEPENDENT OXIDOREDUCTASE DOMAIN-CONTAINING PROTEIN"/>
    <property type="match status" value="1"/>
</dbReference>
<dbReference type="GO" id="GO:0005737">
    <property type="term" value="C:cytoplasm"/>
    <property type="evidence" value="ECO:0007669"/>
    <property type="project" value="TreeGrafter"/>
</dbReference>
<dbReference type="GO" id="GO:0071949">
    <property type="term" value="F:FAD binding"/>
    <property type="evidence" value="ECO:0007669"/>
    <property type="project" value="InterPro"/>
</dbReference>